<dbReference type="RefSeq" id="WP_092692577.1">
    <property type="nucleotide sequence ID" value="NZ_FNBK01000008.1"/>
</dbReference>
<dbReference type="GO" id="GO:0004061">
    <property type="term" value="F:arylformamidase activity"/>
    <property type="evidence" value="ECO:0007669"/>
    <property type="project" value="InterPro"/>
</dbReference>
<sequence>MARPRIEDVLDDAPDNWGRWGDDDELGAVNLLDAERVLRAVETVESGERYTLGVPLNAHGGDPVWPTRDGIDHRMVRDKSHIDAGEADREPFGGMESSDDAVDMFTHGTTHHDALGHSWYDDQLYNGFDAETTVGGLSRCGAEHLGEQGIVGRAVLLDVARHRGVDRLDRGDRITPAELDACADEQGVSLEAGDIVLVRTGALSLFYDEGPEAFYAAYSPPEDPDTLDEPGPTYTDETAAWFADNDVAVYGTDTLTAEQTHSRETDTLIPLHPALLRDLGVVITELLALEDLAAACADDGRYDCLFVSGPLPLVGGTGAPANPVVIR</sequence>
<dbReference type="PANTHER" id="PTHR34861">
    <property type="match status" value="1"/>
</dbReference>
<dbReference type="PANTHER" id="PTHR34861:SF10">
    <property type="entry name" value="CYCLASE"/>
    <property type="match status" value="1"/>
</dbReference>
<dbReference type="STRING" id="660518.SAMN05216218_108229"/>
<gene>
    <name evidence="1" type="ORF">SAMN05216218_108229</name>
</gene>
<dbReference type="EMBL" id="FNBK01000008">
    <property type="protein sequence ID" value="SDF70528.1"/>
    <property type="molecule type" value="Genomic_DNA"/>
</dbReference>
<dbReference type="Pfam" id="PF04199">
    <property type="entry name" value="Cyclase"/>
    <property type="match status" value="1"/>
</dbReference>
<reference evidence="2" key="1">
    <citation type="submission" date="2016-10" db="EMBL/GenBank/DDBJ databases">
        <authorList>
            <person name="Varghese N."/>
            <person name="Submissions S."/>
        </authorList>
    </citation>
    <scope>NUCLEOTIDE SEQUENCE [LARGE SCALE GENOMIC DNA]</scope>
    <source>
        <strain evidence="2">IBRC-M 10760</strain>
    </source>
</reference>
<name>A0A1G7N8X6_9EURY</name>
<dbReference type="OrthoDB" id="36460at2157"/>
<dbReference type="SUPFAM" id="SSF102198">
    <property type="entry name" value="Putative cyclase"/>
    <property type="match status" value="1"/>
</dbReference>
<organism evidence="1 2">
    <name type="scientific">Halorientalis regularis</name>
    <dbReference type="NCBI Taxonomy" id="660518"/>
    <lineage>
        <taxon>Archaea</taxon>
        <taxon>Methanobacteriati</taxon>
        <taxon>Methanobacteriota</taxon>
        <taxon>Stenosarchaea group</taxon>
        <taxon>Halobacteria</taxon>
        <taxon>Halobacteriales</taxon>
        <taxon>Haloarculaceae</taxon>
        <taxon>Halorientalis</taxon>
    </lineage>
</organism>
<dbReference type="InterPro" id="IPR007325">
    <property type="entry name" value="KFase/CYL"/>
</dbReference>
<proteinExistence type="predicted"/>
<accession>A0A1G7N8X6</accession>
<dbReference type="InterPro" id="IPR037175">
    <property type="entry name" value="KFase_sf"/>
</dbReference>
<evidence type="ECO:0000313" key="1">
    <source>
        <dbReference type="EMBL" id="SDF70528.1"/>
    </source>
</evidence>
<dbReference type="GO" id="GO:0019441">
    <property type="term" value="P:L-tryptophan catabolic process to kynurenine"/>
    <property type="evidence" value="ECO:0007669"/>
    <property type="project" value="InterPro"/>
</dbReference>
<dbReference type="Proteomes" id="UP000199076">
    <property type="component" value="Unassembled WGS sequence"/>
</dbReference>
<dbReference type="AlphaFoldDB" id="A0A1G7N8X6"/>
<keyword evidence="2" id="KW-1185">Reference proteome</keyword>
<protein>
    <submittedName>
        <fullName evidence="1">Kynurenine formamidase</fullName>
    </submittedName>
</protein>
<dbReference type="Gene3D" id="3.50.30.50">
    <property type="entry name" value="Putative cyclase"/>
    <property type="match status" value="1"/>
</dbReference>
<evidence type="ECO:0000313" key="2">
    <source>
        <dbReference type="Proteomes" id="UP000199076"/>
    </source>
</evidence>